<dbReference type="EnsemblMetazoa" id="CapteT220827">
    <property type="protein sequence ID" value="CapteP220827"/>
    <property type="gene ID" value="CapteG220827"/>
</dbReference>
<dbReference type="Pfam" id="PF09774">
    <property type="entry name" value="MIX23"/>
    <property type="match status" value="1"/>
</dbReference>
<name>R7U1V3_CAPTE</name>
<dbReference type="OrthoDB" id="5593818at2759"/>
<dbReference type="STRING" id="283909.R7U1V3"/>
<dbReference type="EMBL" id="KB306105">
    <property type="protein sequence ID" value="ELU00209.1"/>
    <property type="molecule type" value="Genomic_DNA"/>
</dbReference>
<dbReference type="FunCoup" id="R7U1V3">
    <property type="interactions" value="977"/>
</dbReference>
<reference evidence="6" key="1">
    <citation type="submission" date="2012-12" db="EMBL/GenBank/DDBJ databases">
        <authorList>
            <person name="Hellsten U."/>
            <person name="Grimwood J."/>
            <person name="Chapman J.A."/>
            <person name="Shapiro H."/>
            <person name="Aerts A."/>
            <person name="Otillar R.P."/>
            <person name="Terry A.Y."/>
            <person name="Boore J.L."/>
            <person name="Simakov O."/>
            <person name="Marletaz F."/>
            <person name="Cho S.-J."/>
            <person name="Edsinger-Gonzales E."/>
            <person name="Havlak P."/>
            <person name="Kuo D.-H."/>
            <person name="Larsson T."/>
            <person name="Lv J."/>
            <person name="Arendt D."/>
            <person name="Savage R."/>
            <person name="Osoegawa K."/>
            <person name="de Jong P."/>
            <person name="Lindberg D.R."/>
            <person name="Seaver E.C."/>
            <person name="Weisblat D.A."/>
            <person name="Putnam N.H."/>
            <person name="Grigoriev I.V."/>
            <person name="Rokhsar D.S."/>
        </authorList>
    </citation>
    <scope>NUCLEOTIDE SEQUENCE</scope>
    <source>
        <strain evidence="6">I ESC-2004</strain>
    </source>
</reference>
<evidence type="ECO:0000313" key="6">
    <source>
        <dbReference type="Proteomes" id="UP000014760"/>
    </source>
</evidence>
<dbReference type="PANTHER" id="PTHR31905:SF2">
    <property type="entry name" value="PROTEIN MIX23"/>
    <property type="match status" value="1"/>
</dbReference>
<protein>
    <recommendedName>
        <fullName evidence="2">Protein MIX23</fullName>
    </recommendedName>
    <alternativeName>
        <fullName evidence="3">Coiled-coil domain-containing protein 58</fullName>
    </alternativeName>
</protein>
<dbReference type="PANTHER" id="PTHR31905">
    <property type="entry name" value="COILED-COIL DOMAIN-CONTAINING PROTEIN 58"/>
    <property type="match status" value="1"/>
</dbReference>
<keyword evidence="6" id="KW-1185">Reference proteome</keyword>
<comment type="similarity">
    <text evidence="1">Belongs to the MIX23 family.</text>
</comment>
<dbReference type="InterPro" id="IPR019171">
    <property type="entry name" value="MIX23"/>
</dbReference>
<dbReference type="GO" id="GO:0005758">
    <property type="term" value="C:mitochondrial intermembrane space"/>
    <property type="evidence" value="ECO:0007669"/>
    <property type="project" value="InterPro"/>
</dbReference>
<gene>
    <name evidence="4" type="ORF">CAPTEDRAFT_220827</name>
</gene>
<proteinExistence type="inferred from homology"/>
<reference evidence="4 6" key="2">
    <citation type="journal article" date="2013" name="Nature">
        <title>Insights into bilaterian evolution from three spiralian genomes.</title>
        <authorList>
            <person name="Simakov O."/>
            <person name="Marletaz F."/>
            <person name="Cho S.J."/>
            <person name="Edsinger-Gonzales E."/>
            <person name="Havlak P."/>
            <person name="Hellsten U."/>
            <person name="Kuo D.H."/>
            <person name="Larsson T."/>
            <person name="Lv J."/>
            <person name="Arendt D."/>
            <person name="Savage R."/>
            <person name="Osoegawa K."/>
            <person name="de Jong P."/>
            <person name="Grimwood J."/>
            <person name="Chapman J.A."/>
            <person name="Shapiro H."/>
            <person name="Aerts A."/>
            <person name="Otillar R.P."/>
            <person name="Terry A.Y."/>
            <person name="Boore J.L."/>
            <person name="Grigoriev I.V."/>
            <person name="Lindberg D.R."/>
            <person name="Seaver E.C."/>
            <person name="Weisblat D.A."/>
            <person name="Putnam N.H."/>
            <person name="Rokhsar D.S."/>
        </authorList>
    </citation>
    <scope>NUCLEOTIDE SEQUENCE</scope>
    <source>
        <strain evidence="4 6">I ESC-2004</strain>
    </source>
</reference>
<dbReference type="HOGENOM" id="CLU_123941_0_0_1"/>
<evidence type="ECO:0000256" key="2">
    <source>
        <dbReference type="ARBA" id="ARBA00024228"/>
    </source>
</evidence>
<dbReference type="OMA" id="CRYFEPP"/>
<accession>R7U1V3</accession>
<reference evidence="5" key="3">
    <citation type="submission" date="2015-06" db="UniProtKB">
        <authorList>
            <consortium name="EnsemblMetazoa"/>
        </authorList>
    </citation>
    <scope>IDENTIFICATION</scope>
</reference>
<evidence type="ECO:0000313" key="5">
    <source>
        <dbReference type="EnsemblMetazoa" id="CapteP220827"/>
    </source>
</evidence>
<evidence type="ECO:0000256" key="1">
    <source>
        <dbReference type="ARBA" id="ARBA00024204"/>
    </source>
</evidence>
<sequence length="146" mass="16901">MASASQHEAEISCDDFTFFQQILTNLRTIDDRVVHSLNTSIPTQSFAEKVDAASRCSDLFKELSEAHKHRDGIIKKCITLKSATVSQLKQRKQQEPDNIDLMSQIRKEQYALRHIQSELNVEEVINDRSMTIFQERCRQHFRPPPS</sequence>
<dbReference type="Proteomes" id="UP000014760">
    <property type="component" value="Unassembled WGS sequence"/>
</dbReference>
<dbReference type="AlphaFoldDB" id="R7U1V3"/>
<evidence type="ECO:0000313" key="4">
    <source>
        <dbReference type="EMBL" id="ELU00209.1"/>
    </source>
</evidence>
<organism evidence="4">
    <name type="scientific">Capitella teleta</name>
    <name type="common">Polychaete worm</name>
    <dbReference type="NCBI Taxonomy" id="283909"/>
    <lineage>
        <taxon>Eukaryota</taxon>
        <taxon>Metazoa</taxon>
        <taxon>Spiralia</taxon>
        <taxon>Lophotrochozoa</taxon>
        <taxon>Annelida</taxon>
        <taxon>Polychaeta</taxon>
        <taxon>Sedentaria</taxon>
        <taxon>Scolecida</taxon>
        <taxon>Capitellidae</taxon>
        <taxon>Capitella</taxon>
    </lineage>
</organism>
<dbReference type="EMBL" id="AMQN01001859">
    <property type="status" value="NOT_ANNOTATED_CDS"/>
    <property type="molecule type" value="Genomic_DNA"/>
</dbReference>
<evidence type="ECO:0000256" key="3">
    <source>
        <dbReference type="ARBA" id="ARBA00030733"/>
    </source>
</evidence>